<protein>
    <submittedName>
        <fullName evidence="1">Beta-tubulin folding cofactor d</fullName>
    </submittedName>
</protein>
<keyword evidence="2" id="KW-1185">Reference proteome</keyword>
<dbReference type="Proteomes" id="UP000053780">
    <property type="component" value="Unassembled WGS sequence"/>
</dbReference>
<gene>
    <name evidence="1" type="ORF">NAPIS_ORF01505</name>
</gene>
<organism evidence="1 2">
    <name type="scientific">Vairimorpha apis BRL 01</name>
    <dbReference type="NCBI Taxonomy" id="1037528"/>
    <lineage>
        <taxon>Eukaryota</taxon>
        <taxon>Fungi</taxon>
        <taxon>Fungi incertae sedis</taxon>
        <taxon>Microsporidia</taxon>
        <taxon>Nosematidae</taxon>
        <taxon>Vairimorpha</taxon>
    </lineage>
</organism>
<dbReference type="VEuPathDB" id="MicrosporidiaDB:NAPIS_ORF01505"/>
<reference evidence="1 2" key="1">
    <citation type="journal article" date="2013" name="BMC Genomics">
        <title>Genome sequencing and comparative genomics of honey bee microsporidia, Nosema apis reveal novel insights into host-parasite interactions.</title>
        <authorList>
            <person name="Chen Yp."/>
            <person name="Pettis J.S."/>
            <person name="Zhao Y."/>
            <person name="Liu X."/>
            <person name="Tallon L.J."/>
            <person name="Sadzewicz L.D."/>
            <person name="Li R."/>
            <person name="Zheng H."/>
            <person name="Huang S."/>
            <person name="Zhang X."/>
            <person name="Hamilton M.C."/>
            <person name="Pernal S.F."/>
            <person name="Melathopoulos A.P."/>
            <person name="Yan X."/>
            <person name="Evans J.D."/>
        </authorList>
    </citation>
    <scope>NUCLEOTIDE SEQUENCE [LARGE SCALE GENOMIC DNA]</scope>
    <source>
        <strain evidence="1 2">BRL 01</strain>
    </source>
</reference>
<proteinExistence type="predicted"/>
<evidence type="ECO:0000313" key="1">
    <source>
        <dbReference type="EMBL" id="EQB60929.1"/>
    </source>
</evidence>
<accession>T0L8T7</accession>
<dbReference type="HOGENOM" id="CLU_361335_0_0_1"/>
<sequence length="800" mass="97125">MNIDLEYFTQLVNLYDYKSLCLYCTKDISTLPMLIKILKNNYILDKDISLLLFNLKIKLYDNKFILQIWLYSILNNPFNFLKILDTETKKLIFDFLTKYIIREKLSIKILVKIFNLEDILPLKQFNQLYYQFFGKHKKNNTCNTTNKNNDEINNENYFLDIEKSITQITIQKDTELKNSLNINNYKHSNNTMSKNFDYLNENYNNFETINHLLIDNNDIVTLIYKFKILSFQYKYYKIDLNLFLSFLNFNNFKFGYSLCRSILKIVKYYDINLFCSYITQQLNVIFANEMLWINALHILGSLIFQNKNLYINNSILETSVNYNFDYTNYRSALVREYSLFLVYCLLRSKKQSDFLVNLTIYKFIFDNNYKIRYIASSILSDFFKIQLEYKRHKDIINSYYKINKIYKINIVRFIKKEKEISTIKLQNDLIWKYNIDSKINYDSYENILDYINTGYYIYYGLTYNKIKNTNENYVKTFLKIELIKFYKFRFIENLIEIYLEVLFMVKKYNFESINNIKFLISKNFYNDLICKIIWDIDDTEIYDYIYKFRKRNNKIIIISNIKNKKYSEDIIKFYKQCIHKQDNIEFVINIYKSIKYLENICIFKEEIYQGLENYYIGSRGDVSYEIRRECLELIQKIDSKMYETYFIRYMVDKNKYLRDYLLIKIKNDQFNLCIEKNRLTFESIINHPEIYDGKNVCIGLLGYLCTSDNYNFETDEMFYILIVEINVISIDNIQQVDTKKMIVPYVFIWDGIVTKYHFKYRKTKEISENSIVCVVSVQKRMRLDLENARRTKTYILSKLI</sequence>
<name>T0L8T7_9MICR</name>
<dbReference type="AlphaFoldDB" id="T0L8T7"/>
<dbReference type="OrthoDB" id="2191705at2759"/>
<evidence type="ECO:0000313" key="2">
    <source>
        <dbReference type="Proteomes" id="UP000053780"/>
    </source>
</evidence>
<dbReference type="EMBL" id="KE647204">
    <property type="protein sequence ID" value="EQB60929.1"/>
    <property type="molecule type" value="Genomic_DNA"/>
</dbReference>